<dbReference type="AlphaFoldDB" id="A0A5M8PDX4"/>
<sequence length="168" mass="18760">MVLLMGNHQFTRLFLPKLEIPLQKTSTPISSLKRIRSCVGEEWTENPRPAKQGAADYQFSADVNSHRDTSDTPEAYDTSLLASDEAAALSPDWATISEFSTPTPARFIKKDPPPTELCFGTIVDAQIAPSMDRRGMAHVLKRLAGSVVLFLCVIELVLQPSYRLRWKK</sequence>
<protein>
    <submittedName>
        <fullName evidence="1">Uncharacterized protein</fullName>
    </submittedName>
</protein>
<reference evidence="1 2" key="1">
    <citation type="submission" date="2019-09" db="EMBL/GenBank/DDBJ databases">
        <title>The hologenome of the rock-dwelling lichen Lasallia pustulata.</title>
        <authorList>
            <person name="Greshake Tzovaras B."/>
            <person name="Segers F."/>
            <person name="Bicker A."/>
            <person name="Dal Grande F."/>
            <person name="Otte J."/>
            <person name="Hankeln T."/>
            <person name="Schmitt I."/>
            <person name="Ebersberger I."/>
        </authorList>
    </citation>
    <scope>NUCLEOTIDE SEQUENCE [LARGE SCALE GENOMIC DNA]</scope>
    <source>
        <strain evidence="1">A1-1</strain>
    </source>
</reference>
<organism evidence="1 2">
    <name type="scientific">Lasallia pustulata</name>
    <dbReference type="NCBI Taxonomy" id="136370"/>
    <lineage>
        <taxon>Eukaryota</taxon>
        <taxon>Fungi</taxon>
        <taxon>Dikarya</taxon>
        <taxon>Ascomycota</taxon>
        <taxon>Pezizomycotina</taxon>
        <taxon>Lecanoromycetes</taxon>
        <taxon>OSLEUM clade</taxon>
        <taxon>Umbilicariomycetidae</taxon>
        <taxon>Umbilicariales</taxon>
        <taxon>Umbilicariaceae</taxon>
        <taxon>Lasallia</taxon>
    </lineage>
</organism>
<evidence type="ECO:0000313" key="1">
    <source>
        <dbReference type="EMBL" id="KAA6406932.1"/>
    </source>
</evidence>
<dbReference type="EMBL" id="VXIT01000021">
    <property type="protein sequence ID" value="KAA6406932.1"/>
    <property type="molecule type" value="Genomic_DNA"/>
</dbReference>
<gene>
    <name evidence="1" type="ORF">FRX48_09230</name>
</gene>
<proteinExistence type="predicted"/>
<comment type="caution">
    <text evidence="1">The sequence shown here is derived from an EMBL/GenBank/DDBJ whole genome shotgun (WGS) entry which is preliminary data.</text>
</comment>
<name>A0A5M8PDX4_9LECA</name>
<dbReference type="Proteomes" id="UP000324767">
    <property type="component" value="Unassembled WGS sequence"/>
</dbReference>
<evidence type="ECO:0000313" key="2">
    <source>
        <dbReference type="Proteomes" id="UP000324767"/>
    </source>
</evidence>
<accession>A0A5M8PDX4</accession>